<evidence type="ECO:0000313" key="2">
    <source>
        <dbReference type="Proteomes" id="UP001239111"/>
    </source>
</evidence>
<proteinExistence type="predicted"/>
<protein>
    <submittedName>
        <fullName evidence="1">Uncharacterized protein</fullName>
    </submittedName>
</protein>
<organism evidence="1 2">
    <name type="scientific">Eretmocerus hayati</name>
    <dbReference type="NCBI Taxonomy" id="131215"/>
    <lineage>
        <taxon>Eukaryota</taxon>
        <taxon>Metazoa</taxon>
        <taxon>Ecdysozoa</taxon>
        <taxon>Arthropoda</taxon>
        <taxon>Hexapoda</taxon>
        <taxon>Insecta</taxon>
        <taxon>Pterygota</taxon>
        <taxon>Neoptera</taxon>
        <taxon>Endopterygota</taxon>
        <taxon>Hymenoptera</taxon>
        <taxon>Apocrita</taxon>
        <taxon>Proctotrupomorpha</taxon>
        <taxon>Chalcidoidea</taxon>
        <taxon>Aphelinidae</taxon>
        <taxon>Aphelininae</taxon>
        <taxon>Eretmocerus</taxon>
    </lineage>
</organism>
<comment type="caution">
    <text evidence="1">The sequence shown here is derived from an EMBL/GenBank/DDBJ whole genome shotgun (WGS) entry which is preliminary data.</text>
</comment>
<reference evidence="1" key="1">
    <citation type="submission" date="2023-04" db="EMBL/GenBank/DDBJ databases">
        <title>A chromosome-level genome assembly of the parasitoid wasp Eretmocerus hayati.</title>
        <authorList>
            <person name="Zhong Y."/>
            <person name="Liu S."/>
            <person name="Liu Y."/>
        </authorList>
    </citation>
    <scope>NUCLEOTIDE SEQUENCE</scope>
    <source>
        <strain evidence="1">ZJU_SS_LIU_2023</strain>
    </source>
</reference>
<dbReference type="Proteomes" id="UP001239111">
    <property type="component" value="Chromosome 4"/>
</dbReference>
<keyword evidence="2" id="KW-1185">Reference proteome</keyword>
<dbReference type="EMBL" id="CM056744">
    <property type="protein sequence ID" value="KAJ8666029.1"/>
    <property type="molecule type" value="Genomic_DNA"/>
</dbReference>
<gene>
    <name evidence="1" type="ORF">QAD02_007691</name>
</gene>
<sequence length="105" mass="11984">MVRTKATSKKFIRAEINSTRLQGVTTPHRIQPGTPVQRHNILEEKSGGFVIKKRTFQRIVRDIARSFKKEIKFQSAAVMASQGISKQFLVEVLPMPTHVLNMHTE</sequence>
<name>A0ACC2N4R1_9HYME</name>
<evidence type="ECO:0000313" key="1">
    <source>
        <dbReference type="EMBL" id="KAJ8666029.1"/>
    </source>
</evidence>
<accession>A0ACC2N4R1</accession>